<dbReference type="CDD" id="cd04301">
    <property type="entry name" value="NAT_SF"/>
    <property type="match status" value="1"/>
</dbReference>
<feature type="region of interest" description="Disordered" evidence="1">
    <location>
        <begin position="1"/>
        <end position="40"/>
    </location>
</feature>
<reference evidence="2" key="1">
    <citation type="journal article" date="2014" name="Int. J. Syst. Evol. Microbiol.">
        <title>Complete genome sequence of Corynebacterium casei LMG S-19264T (=DSM 44701T), isolated from a smear-ripened cheese.</title>
        <authorList>
            <consortium name="US DOE Joint Genome Institute (JGI-PGF)"/>
            <person name="Walter F."/>
            <person name="Albersmeier A."/>
            <person name="Kalinowski J."/>
            <person name="Ruckert C."/>
        </authorList>
    </citation>
    <scope>NUCLEOTIDE SEQUENCE</scope>
    <source>
        <strain evidence="2">NBRC 112290</strain>
    </source>
</reference>
<dbReference type="RefSeq" id="WP_284251926.1">
    <property type="nucleotide sequence ID" value="NZ_BSUM01000001.1"/>
</dbReference>
<evidence type="ECO:0000256" key="1">
    <source>
        <dbReference type="SAM" id="MobiDB-lite"/>
    </source>
</evidence>
<organism evidence="2 3">
    <name type="scientific">Litorihabitans aurantiacus</name>
    <dbReference type="NCBI Taxonomy" id="1930061"/>
    <lineage>
        <taxon>Bacteria</taxon>
        <taxon>Bacillati</taxon>
        <taxon>Actinomycetota</taxon>
        <taxon>Actinomycetes</taxon>
        <taxon>Micrococcales</taxon>
        <taxon>Beutenbergiaceae</taxon>
        <taxon>Litorihabitans</taxon>
    </lineage>
</organism>
<dbReference type="Pfam" id="PF13527">
    <property type="entry name" value="Acetyltransf_9"/>
    <property type="match status" value="1"/>
</dbReference>
<dbReference type="Gene3D" id="3.40.630.30">
    <property type="match status" value="1"/>
</dbReference>
<proteinExistence type="predicted"/>
<dbReference type="Proteomes" id="UP001157161">
    <property type="component" value="Unassembled WGS sequence"/>
</dbReference>
<evidence type="ECO:0000313" key="3">
    <source>
        <dbReference type="Proteomes" id="UP001157161"/>
    </source>
</evidence>
<gene>
    <name evidence="2" type="ORF">GCM10025875_32320</name>
</gene>
<dbReference type="AlphaFoldDB" id="A0AA37XH81"/>
<comment type="caution">
    <text evidence="2">The sequence shown here is derived from an EMBL/GenBank/DDBJ whole genome shotgun (WGS) entry which is preliminary data.</text>
</comment>
<sequence>MTSPETTPDAVPAADLDTARPTSPDLATPQGRRELSTSLPLDETSRSALAERGLTYRRIDVAGEDFDHYSHAVDRGFLDERSTDEAVSEWRTIHTEQRPIGVFDAETPEPLRPVATIDAWVDELTTDVGRTLPMWAISAVTVSATHRRRGIARAMLEGSCARRRRRGCRSPA</sequence>
<dbReference type="InterPro" id="IPR016181">
    <property type="entry name" value="Acyl_CoA_acyltransferase"/>
</dbReference>
<protein>
    <recommendedName>
        <fullName evidence="4">GNAT family N-acetyltransferase</fullName>
    </recommendedName>
</protein>
<evidence type="ECO:0000313" key="2">
    <source>
        <dbReference type="EMBL" id="GMA33240.1"/>
    </source>
</evidence>
<evidence type="ECO:0008006" key="4">
    <source>
        <dbReference type="Google" id="ProtNLM"/>
    </source>
</evidence>
<dbReference type="EMBL" id="BSUM01000001">
    <property type="protein sequence ID" value="GMA33240.1"/>
    <property type="molecule type" value="Genomic_DNA"/>
</dbReference>
<reference evidence="2" key="2">
    <citation type="submission" date="2023-02" db="EMBL/GenBank/DDBJ databases">
        <authorList>
            <person name="Sun Q."/>
            <person name="Mori K."/>
        </authorList>
    </citation>
    <scope>NUCLEOTIDE SEQUENCE</scope>
    <source>
        <strain evidence="2">NBRC 112290</strain>
    </source>
</reference>
<accession>A0AA37XH81</accession>
<keyword evidence="3" id="KW-1185">Reference proteome</keyword>
<dbReference type="SUPFAM" id="SSF55729">
    <property type="entry name" value="Acyl-CoA N-acyltransferases (Nat)"/>
    <property type="match status" value="1"/>
</dbReference>
<name>A0AA37XH81_9MICO</name>